<feature type="domain" description="EAL" evidence="2">
    <location>
        <begin position="38"/>
        <end position="297"/>
    </location>
</feature>
<comment type="caution">
    <text evidence="3">The sequence shown here is derived from an EMBL/GenBank/DDBJ whole genome shotgun (WGS) entry which is preliminary data.</text>
</comment>
<dbReference type="PANTHER" id="PTHR33121:SF70">
    <property type="entry name" value="SIGNALING PROTEIN YKOW"/>
    <property type="match status" value="1"/>
</dbReference>
<proteinExistence type="predicted"/>
<evidence type="ECO:0000256" key="1">
    <source>
        <dbReference type="SAM" id="MobiDB-lite"/>
    </source>
</evidence>
<reference evidence="3 4" key="1">
    <citation type="submission" date="2022-01" db="EMBL/GenBank/DDBJ databases">
        <authorList>
            <person name="Won M."/>
            <person name="Kim S.-J."/>
            <person name="Kwon S.-W."/>
        </authorList>
    </citation>
    <scope>NUCLEOTIDE SEQUENCE [LARGE SCALE GENOMIC DNA]</scope>
    <source>
        <strain evidence="3 4">KCTC 23505</strain>
    </source>
</reference>
<dbReference type="InterPro" id="IPR035919">
    <property type="entry name" value="EAL_sf"/>
</dbReference>
<dbReference type="SUPFAM" id="SSF141868">
    <property type="entry name" value="EAL domain-like"/>
    <property type="match status" value="1"/>
</dbReference>
<accession>A0ABS9DV12</accession>
<sequence length="297" mass="31829">MTEYPKMAPPDTLPPEAASRLGERRSRAALRRIAAGEQRKRATRIAEALHDGSFCLRYLPRLRLGAAGQTPAGLLEGAELWIGLPNRKRGLVAVAPFLRGLERQGPRADMLRFSLAAATAEVATWPGTWRVAVPVTGRTLTDGAVLDAVLEALDTASIAPWRIELQIDETELIDGGTPLNHTIGDLRAAGLGVTLDGFGATFGGLALLSRLPLSGLKLDRRLARVGEPDDDAADEATLIRASAEIAHRHGLTVTIDGIETEAELQRARRLGVDFVQGPWIGAAMPAETLRVRARSQG</sequence>
<dbReference type="EMBL" id="JAKGBZ010000011">
    <property type="protein sequence ID" value="MCF3946581.1"/>
    <property type="molecule type" value="Genomic_DNA"/>
</dbReference>
<dbReference type="InterPro" id="IPR001633">
    <property type="entry name" value="EAL_dom"/>
</dbReference>
<dbReference type="PROSITE" id="PS50883">
    <property type="entry name" value="EAL"/>
    <property type="match status" value="1"/>
</dbReference>
<name>A0ABS9DV12_9PROT</name>
<keyword evidence="4" id="KW-1185">Reference proteome</keyword>
<dbReference type="Pfam" id="PF00563">
    <property type="entry name" value="EAL"/>
    <property type="match status" value="1"/>
</dbReference>
<evidence type="ECO:0000313" key="3">
    <source>
        <dbReference type="EMBL" id="MCF3946581.1"/>
    </source>
</evidence>
<dbReference type="SMART" id="SM00052">
    <property type="entry name" value="EAL"/>
    <property type="match status" value="1"/>
</dbReference>
<dbReference type="PANTHER" id="PTHR33121">
    <property type="entry name" value="CYCLIC DI-GMP PHOSPHODIESTERASE PDEF"/>
    <property type="match status" value="1"/>
</dbReference>
<evidence type="ECO:0000313" key="4">
    <source>
        <dbReference type="Proteomes" id="UP001521209"/>
    </source>
</evidence>
<dbReference type="InterPro" id="IPR050706">
    <property type="entry name" value="Cyclic-di-GMP_PDE-like"/>
</dbReference>
<dbReference type="CDD" id="cd01948">
    <property type="entry name" value="EAL"/>
    <property type="match status" value="1"/>
</dbReference>
<feature type="region of interest" description="Disordered" evidence="1">
    <location>
        <begin position="1"/>
        <end position="24"/>
    </location>
</feature>
<dbReference type="RefSeq" id="WP_235703833.1">
    <property type="nucleotide sequence ID" value="NZ_JAKGBZ010000011.1"/>
</dbReference>
<organism evidence="3 4">
    <name type="scientific">Acidiphilium iwatense</name>
    <dbReference type="NCBI Taxonomy" id="768198"/>
    <lineage>
        <taxon>Bacteria</taxon>
        <taxon>Pseudomonadati</taxon>
        <taxon>Pseudomonadota</taxon>
        <taxon>Alphaproteobacteria</taxon>
        <taxon>Acetobacterales</taxon>
        <taxon>Acidocellaceae</taxon>
        <taxon>Acidiphilium</taxon>
    </lineage>
</organism>
<gene>
    <name evidence="3" type="ORF">L2A60_07785</name>
</gene>
<dbReference type="Gene3D" id="3.20.20.450">
    <property type="entry name" value="EAL domain"/>
    <property type="match status" value="1"/>
</dbReference>
<protein>
    <submittedName>
        <fullName evidence="3">EAL domain-containing protein</fullName>
    </submittedName>
</protein>
<dbReference type="Proteomes" id="UP001521209">
    <property type="component" value="Unassembled WGS sequence"/>
</dbReference>
<evidence type="ECO:0000259" key="2">
    <source>
        <dbReference type="PROSITE" id="PS50883"/>
    </source>
</evidence>